<keyword evidence="2" id="KW-0813">Transport</keyword>
<evidence type="ECO:0000313" key="11">
    <source>
        <dbReference type="EMBL" id="KAK9826360.1"/>
    </source>
</evidence>
<name>A0AAW1QY20_9CHLO</name>
<keyword evidence="12" id="KW-1185">Reference proteome</keyword>
<comment type="subcellular location">
    <subcellularLocation>
        <location evidence="1">Membrane</location>
        <topology evidence="1">Multi-pass membrane protein</topology>
    </subcellularLocation>
</comment>
<dbReference type="GO" id="GO:0016020">
    <property type="term" value="C:membrane"/>
    <property type="evidence" value="ECO:0007669"/>
    <property type="project" value="UniProtKB-SubCell"/>
</dbReference>
<dbReference type="Proteomes" id="UP001445335">
    <property type="component" value="Unassembled WGS sequence"/>
</dbReference>
<keyword evidence="7 9" id="KW-0472">Membrane</keyword>
<gene>
    <name evidence="11" type="ORF">WJX81_002047</name>
</gene>
<keyword evidence="3 9" id="KW-0812">Transmembrane</keyword>
<dbReference type="AlphaFoldDB" id="A0AAW1QY20"/>
<evidence type="ECO:0000256" key="7">
    <source>
        <dbReference type="ARBA" id="ARBA00023136"/>
    </source>
</evidence>
<dbReference type="PANTHER" id="PTHR48041:SF91">
    <property type="entry name" value="ABC TRANSPORTER G FAMILY MEMBER 28"/>
    <property type="match status" value="1"/>
</dbReference>
<dbReference type="GO" id="GO:0140359">
    <property type="term" value="F:ABC-type transporter activity"/>
    <property type="evidence" value="ECO:0007669"/>
    <property type="project" value="InterPro"/>
</dbReference>
<comment type="caution">
    <text evidence="11">The sequence shown here is derived from an EMBL/GenBank/DDBJ whole genome shotgun (WGS) entry which is preliminary data.</text>
</comment>
<dbReference type="InterPro" id="IPR027417">
    <property type="entry name" value="P-loop_NTPase"/>
</dbReference>
<evidence type="ECO:0000256" key="8">
    <source>
        <dbReference type="SAM" id="MobiDB-lite"/>
    </source>
</evidence>
<dbReference type="Pfam" id="PF01061">
    <property type="entry name" value="ABC2_membrane"/>
    <property type="match status" value="1"/>
</dbReference>
<dbReference type="Pfam" id="PF00005">
    <property type="entry name" value="ABC_tran"/>
    <property type="match status" value="1"/>
</dbReference>
<dbReference type="PANTHER" id="PTHR48041">
    <property type="entry name" value="ABC TRANSPORTER G FAMILY MEMBER 28"/>
    <property type="match status" value="1"/>
</dbReference>
<proteinExistence type="predicted"/>
<feature type="compositionally biased region" description="Polar residues" evidence="8">
    <location>
        <begin position="425"/>
        <end position="438"/>
    </location>
</feature>
<dbReference type="GO" id="GO:0005524">
    <property type="term" value="F:ATP binding"/>
    <property type="evidence" value="ECO:0007669"/>
    <property type="project" value="UniProtKB-KW"/>
</dbReference>
<feature type="transmembrane region" description="Helical" evidence="9">
    <location>
        <begin position="608"/>
        <end position="628"/>
    </location>
</feature>
<dbReference type="InterPro" id="IPR003593">
    <property type="entry name" value="AAA+_ATPase"/>
</dbReference>
<feature type="transmembrane region" description="Helical" evidence="9">
    <location>
        <begin position="502"/>
        <end position="525"/>
    </location>
</feature>
<keyword evidence="6 9" id="KW-1133">Transmembrane helix</keyword>
<feature type="transmembrane region" description="Helical" evidence="9">
    <location>
        <begin position="546"/>
        <end position="572"/>
    </location>
</feature>
<evidence type="ECO:0000256" key="3">
    <source>
        <dbReference type="ARBA" id="ARBA00022692"/>
    </source>
</evidence>
<dbReference type="InterPro" id="IPR003439">
    <property type="entry name" value="ABC_transporter-like_ATP-bd"/>
</dbReference>
<evidence type="ECO:0000256" key="5">
    <source>
        <dbReference type="ARBA" id="ARBA00022840"/>
    </source>
</evidence>
<keyword evidence="4" id="KW-0547">Nucleotide-binding</keyword>
<evidence type="ECO:0000313" key="12">
    <source>
        <dbReference type="Proteomes" id="UP001445335"/>
    </source>
</evidence>
<evidence type="ECO:0000256" key="1">
    <source>
        <dbReference type="ARBA" id="ARBA00004141"/>
    </source>
</evidence>
<reference evidence="11 12" key="1">
    <citation type="journal article" date="2024" name="Nat. Commun.">
        <title>Phylogenomics reveals the evolutionary origins of lichenization in chlorophyte algae.</title>
        <authorList>
            <person name="Puginier C."/>
            <person name="Libourel C."/>
            <person name="Otte J."/>
            <person name="Skaloud P."/>
            <person name="Haon M."/>
            <person name="Grisel S."/>
            <person name="Petersen M."/>
            <person name="Berrin J.G."/>
            <person name="Delaux P.M."/>
            <person name="Dal Grande F."/>
            <person name="Keller J."/>
        </authorList>
    </citation>
    <scope>NUCLEOTIDE SEQUENCE [LARGE SCALE GENOMIC DNA]</scope>
    <source>
        <strain evidence="11 12">SAG 245.80</strain>
    </source>
</reference>
<evidence type="ECO:0000256" key="2">
    <source>
        <dbReference type="ARBA" id="ARBA00022448"/>
    </source>
</evidence>
<dbReference type="PROSITE" id="PS50893">
    <property type="entry name" value="ABC_TRANSPORTER_2"/>
    <property type="match status" value="1"/>
</dbReference>
<dbReference type="GO" id="GO:0016887">
    <property type="term" value="F:ATP hydrolysis activity"/>
    <property type="evidence" value="ECO:0007669"/>
    <property type="project" value="InterPro"/>
</dbReference>
<protein>
    <recommendedName>
        <fullName evidence="10">ABC transporter domain-containing protein</fullName>
    </recommendedName>
</protein>
<dbReference type="InterPro" id="IPR013525">
    <property type="entry name" value="ABC2_TM"/>
</dbReference>
<dbReference type="InterPro" id="IPR050352">
    <property type="entry name" value="ABCG_transporters"/>
</dbReference>
<evidence type="ECO:0000256" key="9">
    <source>
        <dbReference type="SAM" id="Phobius"/>
    </source>
</evidence>
<feature type="transmembrane region" description="Helical" evidence="9">
    <location>
        <begin position="578"/>
        <end position="601"/>
    </location>
</feature>
<feature type="region of interest" description="Disordered" evidence="8">
    <location>
        <begin position="416"/>
        <end position="438"/>
    </location>
</feature>
<dbReference type="SMART" id="SM00382">
    <property type="entry name" value="AAA"/>
    <property type="match status" value="1"/>
</dbReference>
<accession>A0AAW1QY20</accession>
<evidence type="ECO:0000256" key="6">
    <source>
        <dbReference type="ARBA" id="ARBA00022989"/>
    </source>
</evidence>
<dbReference type="SUPFAM" id="SSF52540">
    <property type="entry name" value="P-loop containing nucleoside triphosphate hydrolases"/>
    <property type="match status" value="1"/>
</dbReference>
<organism evidence="11 12">
    <name type="scientific">Elliptochloris bilobata</name>
    <dbReference type="NCBI Taxonomy" id="381761"/>
    <lineage>
        <taxon>Eukaryota</taxon>
        <taxon>Viridiplantae</taxon>
        <taxon>Chlorophyta</taxon>
        <taxon>core chlorophytes</taxon>
        <taxon>Trebouxiophyceae</taxon>
        <taxon>Trebouxiophyceae incertae sedis</taxon>
        <taxon>Elliptochloris clade</taxon>
        <taxon>Elliptochloris</taxon>
    </lineage>
</organism>
<feature type="transmembrane region" description="Helical" evidence="9">
    <location>
        <begin position="684"/>
        <end position="705"/>
    </location>
</feature>
<feature type="domain" description="ABC transporter" evidence="10">
    <location>
        <begin position="93"/>
        <end position="349"/>
    </location>
</feature>
<keyword evidence="5" id="KW-0067">ATP-binding</keyword>
<dbReference type="Gene3D" id="3.40.50.300">
    <property type="entry name" value="P-loop containing nucleotide triphosphate hydrolases"/>
    <property type="match status" value="1"/>
</dbReference>
<sequence>MKKQGGPRAPLEPTWSGTPLISDAMQLVPALKRSSTSVAVTIPEDAASDVQAFPTALEPVVTKLLERTAGSIGSQDVADLGVKAAHMRGGMNIVFKDISCLVRNSAKRGEKLYLLRDVSGCVMAGEMTALMGPSGSGKTTLLDVLAGRKTEGHLSGQVLVANRRPTQMFMRRHCAYVEQFDTLIDNLTVQEMLLYTAELKMKATVPLELKLRRVDALVQQLALDICRHVRIGDAMKRGISGGQAKRTNIGVALISAPRILFLDEPTSGLDSYTSLEVMQHVAALTAPADAGGGVHSGGMTICATIHSPTSATFGLFGRVIILLRGQMVFFGENGTHAARYFAKHFPDLPTFQNSASINRAEWLVTVTTKADRDGRADEFASTYTSSELCRTNSLLLLGAASAAAASRGGIGRFRAPGTAEAPASGQEQLTQEDASELATRNETTTSFWWGYKTLIKYRLVTTLLDTRFVVSRTADKLLNSLIQVTLYWGVGASLRADNLTNIIALVYMWAVFPGLVTITYMPAILGERRLFIRERSDGHYRAITYLCAKLTMELLLAVPFSVVSAALVFYLTRMSGSFAFFWVAYLTTIYVGIALGFFIAAFSPSMDLASVIVSSLVSCLCYSTGNLIRVADMPPYWRWFPNINFLYYAWAALMKNEFEECTTVFVNGHTVLEFYGFVGGVTKWHYLAIEASFFIVFFVGCYLSMRFIQHQRR</sequence>
<dbReference type="EMBL" id="JALJOU010000066">
    <property type="protein sequence ID" value="KAK9826360.1"/>
    <property type="molecule type" value="Genomic_DNA"/>
</dbReference>
<evidence type="ECO:0000256" key="4">
    <source>
        <dbReference type="ARBA" id="ARBA00022741"/>
    </source>
</evidence>
<evidence type="ECO:0000259" key="10">
    <source>
        <dbReference type="PROSITE" id="PS50893"/>
    </source>
</evidence>